<dbReference type="Proteomes" id="UP000694410">
    <property type="component" value="Unplaced"/>
</dbReference>
<evidence type="ECO:0000313" key="1">
    <source>
        <dbReference type="Ensembl" id="ENSCCEP00000001263.1"/>
    </source>
</evidence>
<reference evidence="1" key="2">
    <citation type="submission" date="2025-09" db="UniProtKB">
        <authorList>
            <consortium name="Ensembl"/>
        </authorList>
    </citation>
    <scope>IDENTIFICATION</scope>
</reference>
<dbReference type="Ensembl" id="ENSCCET00000002231.1">
    <property type="protein sequence ID" value="ENSCCEP00000001263.1"/>
    <property type="gene ID" value="ENSCCEG00000001526.1"/>
</dbReference>
<proteinExistence type="predicted"/>
<dbReference type="InterPro" id="IPR008981">
    <property type="entry name" value="FMuLV_rcpt-bd"/>
</dbReference>
<accession>A0A8C0TYJ1</accession>
<evidence type="ECO:0000313" key="2">
    <source>
        <dbReference type="Proteomes" id="UP000694410"/>
    </source>
</evidence>
<keyword evidence="2" id="KW-1185">Reference proteome</keyword>
<dbReference type="SUPFAM" id="SSF49830">
    <property type="entry name" value="ENV polyprotein, receptor-binding domain"/>
    <property type="match status" value="1"/>
</dbReference>
<dbReference type="Pfam" id="PF00429">
    <property type="entry name" value="TLV_coat"/>
    <property type="match status" value="1"/>
</dbReference>
<dbReference type="Gene3D" id="3.90.310.10">
    <property type="entry name" value="ENV polyprotein, receptor-binding domain"/>
    <property type="match status" value="1"/>
</dbReference>
<name>A0A8C0TYJ1_CYACU</name>
<dbReference type="InterPro" id="IPR018154">
    <property type="entry name" value="TLV/ENV_coat_polyprotein"/>
</dbReference>
<sequence>PVFVIPKRSGEGFCLLHNLRTVNKKNSTHGSGTNLLTLLSQQINLIAQTVSNAPSFIVHINEIFNSDGIGIDPNQGKPFAYVNWETYWCPSVNPSKSYCTYPGYGFCGYWSCETIVTSNQWAPEKRDSFLDVSFWPKDCKRPIFAKSGMIAVKGSCSHLNVTVLQPQDTSWLLGQKWSVFLHSWDVDPNMIVQIIRTSPPHHTALRPNRVVAQQYNHINSSPTPSFSSVTPAFHSALELTSHALFHRMLNAAFLLLNATKPDFTHSCWLWYDANPPFYEGVDLNAMFSYIEVKKRSLAVRDFSWVKLFKYKQFIIRVNDEFVVHFRFYKTLQVLSLLLYLWTFCQQKDIVLSTGILL</sequence>
<dbReference type="AlphaFoldDB" id="A0A8C0TYJ1"/>
<protein>
    <submittedName>
        <fullName evidence="1">Uncharacterized protein</fullName>
    </submittedName>
</protein>
<organism evidence="1 2">
    <name type="scientific">Cyanistes caeruleus</name>
    <name type="common">Eurasian blue tit</name>
    <name type="synonym">Parus caeruleus</name>
    <dbReference type="NCBI Taxonomy" id="156563"/>
    <lineage>
        <taxon>Eukaryota</taxon>
        <taxon>Metazoa</taxon>
        <taxon>Chordata</taxon>
        <taxon>Craniata</taxon>
        <taxon>Vertebrata</taxon>
        <taxon>Euteleostomi</taxon>
        <taxon>Archelosauria</taxon>
        <taxon>Archosauria</taxon>
        <taxon>Dinosauria</taxon>
        <taxon>Saurischia</taxon>
        <taxon>Theropoda</taxon>
        <taxon>Coelurosauria</taxon>
        <taxon>Aves</taxon>
        <taxon>Neognathae</taxon>
        <taxon>Neoaves</taxon>
        <taxon>Telluraves</taxon>
        <taxon>Australaves</taxon>
        <taxon>Passeriformes</taxon>
        <taxon>Paridae</taxon>
        <taxon>Cyanistes</taxon>
    </lineage>
</organism>
<reference evidence="1" key="1">
    <citation type="submission" date="2025-08" db="UniProtKB">
        <authorList>
            <consortium name="Ensembl"/>
        </authorList>
    </citation>
    <scope>IDENTIFICATION</scope>
</reference>